<feature type="region of interest" description="Disordered" evidence="7">
    <location>
        <begin position="117"/>
        <end position="145"/>
    </location>
</feature>
<feature type="non-terminal residue" evidence="10">
    <location>
        <position position="1"/>
    </location>
</feature>
<dbReference type="Pfam" id="PF02868">
    <property type="entry name" value="Peptidase_M4_C"/>
    <property type="match status" value="2"/>
</dbReference>
<reference evidence="11" key="1">
    <citation type="journal article" date="2020" name="BMC Genomics">
        <title>Correction to: Identification and distribution of gene clusters required for synthesis of sphingolipid metabolism inhibitors in diverse species of the filamentous fungus Fusarium.</title>
        <authorList>
            <person name="Kim H.S."/>
            <person name="Lohmar J.M."/>
            <person name="Busman M."/>
            <person name="Brown D.W."/>
            <person name="Naumann T.A."/>
            <person name="Divon H.H."/>
            <person name="Lysoe E."/>
            <person name="Uhlig S."/>
            <person name="Proctor R.H."/>
        </authorList>
    </citation>
    <scope>NUCLEOTIDE SEQUENCE [LARGE SCALE GENOMIC DNA]</scope>
    <source>
        <strain evidence="11">NRRL 25331</strain>
    </source>
</reference>
<keyword evidence="4" id="KW-0378">Hydrolase</keyword>
<sequence>MVAVPPHLLRAISKSKAATPEHREIALASLAHTEKFLVNCQKRREQYLKSYNQVQRQIVPPELFRNGLDHLETVIGKVRGAQQQLGSSQFTEPGTSHVVPSLTATDDPPYRAVHDIHESSNESALPGDLIRDNGKKKAASTKPSSDKAVNEAFDNVGLVLGFYKKFFQWLSIDNKDMDVISTVHFGKQYENAFWDPEKLQMVFGDGGEFLNNFTGCIDIIGHELTHAVTEHTSPLDYYGQAGALNEHVSDVFGIMVKQRVQDEKSDVADWLIGEDCILPGVKGTALRSMKEPGTAYDDPVFRAAANAVSQGKDPQVANMKQFRTTYEDNGGAGKIWWAALRSGKIPPKSTFKQFATATVDCAQELYGLADAKKIKKAWVDVGVLEAGVGTDSSG</sequence>
<organism evidence="10 11">
    <name type="scientific">Fusarium circinatum</name>
    <name type="common">Pitch canker fungus</name>
    <name type="synonym">Gibberella circinata</name>
    <dbReference type="NCBI Taxonomy" id="48490"/>
    <lineage>
        <taxon>Eukaryota</taxon>
        <taxon>Fungi</taxon>
        <taxon>Dikarya</taxon>
        <taxon>Ascomycota</taxon>
        <taxon>Pezizomycotina</taxon>
        <taxon>Sordariomycetes</taxon>
        <taxon>Hypocreomycetidae</taxon>
        <taxon>Hypocreales</taxon>
        <taxon>Nectriaceae</taxon>
        <taxon>Fusarium</taxon>
        <taxon>Fusarium fujikuroi species complex</taxon>
    </lineage>
</organism>
<protein>
    <submittedName>
        <fullName evidence="10">Extracellular metallo ase</fullName>
    </submittedName>
</protein>
<evidence type="ECO:0000313" key="11">
    <source>
        <dbReference type="Proteomes" id="UP000572754"/>
    </source>
</evidence>
<name>A0A8H5SK64_FUSCI</name>
<dbReference type="GO" id="GO:0004222">
    <property type="term" value="F:metalloendopeptidase activity"/>
    <property type="evidence" value="ECO:0007669"/>
    <property type="project" value="InterPro"/>
</dbReference>
<dbReference type="PRINTS" id="PR00730">
    <property type="entry name" value="THERMOLYSIN"/>
</dbReference>
<keyword evidence="11" id="KW-1185">Reference proteome</keyword>
<gene>
    <name evidence="10" type="ORF">FCIRC_13935</name>
</gene>
<dbReference type="InterPro" id="IPR013856">
    <property type="entry name" value="Peptidase_M4_domain"/>
</dbReference>
<dbReference type="Gene3D" id="3.10.170.10">
    <property type="match status" value="1"/>
</dbReference>
<dbReference type="SUPFAM" id="SSF55486">
    <property type="entry name" value="Metalloproteases ('zincins'), catalytic domain"/>
    <property type="match status" value="1"/>
</dbReference>
<dbReference type="AlphaFoldDB" id="A0A8H5SK64"/>
<keyword evidence="6" id="KW-0482">Metalloprotease</keyword>
<evidence type="ECO:0000256" key="2">
    <source>
        <dbReference type="ARBA" id="ARBA00022670"/>
    </source>
</evidence>
<dbReference type="InterPro" id="IPR027268">
    <property type="entry name" value="Peptidase_M4/M1_CTD_sf"/>
</dbReference>
<dbReference type="InterPro" id="IPR023612">
    <property type="entry name" value="Peptidase_M4"/>
</dbReference>
<feature type="domain" description="Peptidase M4 C-terminal" evidence="9">
    <location>
        <begin position="332"/>
        <end position="383"/>
    </location>
</feature>
<evidence type="ECO:0000256" key="5">
    <source>
        <dbReference type="ARBA" id="ARBA00022833"/>
    </source>
</evidence>
<dbReference type="InterPro" id="IPR052759">
    <property type="entry name" value="Metalloprotease_M4"/>
</dbReference>
<keyword evidence="3" id="KW-0479">Metal-binding</keyword>
<dbReference type="Pfam" id="PF01447">
    <property type="entry name" value="Peptidase_M4"/>
    <property type="match status" value="1"/>
</dbReference>
<dbReference type="GO" id="GO:0006508">
    <property type="term" value="P:proteolysis"/>
    <property type="evidence" value="ECO:0007669"/>
    <property type="project" value="UniProtKB-KW"/>
</dbReference>
<feature type="domain" description="Peptidase M4" evidence="8">
    <location>
        <begin position="112"/>
        <end position="230"/>
    </location>
</feature>
<proteinExistence type="inferred from homology"/>
<dbReference type="PANTHER" id="PTHR43579:SF1">
    <property type="entry name" value="NEUTRAL METALLOPROTEINASE"/>
    <property type="match status" value="1"/>
</dbReference>
<evidence type="ECO:0000259" key="8">
    <source>
        <dbReference type="Pfam" id="PF01447"/>
    </source>
</evidence>
<dbReference type="Proteomes" id="UP000572754">
    <property type="component" value="Unassembled WGS sequence"/>
</dbReference>
<accession>A0A8H5SK64</accession>
<evidence type="ECO:0000259" key="9">
    <source>
        <dbReference type="Pfam" id="PF02868"/>
    </source>
</evidence>
<feature type="domain" description="Peptidase M4 C-terminal" evidence="9">
    <location>
        <begin position="234"/>
        <end position="331"/>
    </location>
</feature>
<evidence type="ECO:0000256" key="6">
    <source>
        <dbReference type="ARBA" id="ARBA00023049"/>
    </source>
</evidence>
<dbReference type="InterPro" id="IPR001570">
    <property type="entry name" value="Peptidase_M4_C_domain"/>
</dbReference>
<dbReference type="GO" id="GO:0046872">
    <property type="term" value="F:metal ion binding"/>
    <property type="evidence" value="ECO:0007669"/>
    <property type="project" value="UniProtKB-KW"/>
</dbReference>
<reference evidence="10 11" key="2">
    <citation type="submission" date="2020-05" db="EMBL/GenBank/DDBJ databases">
        <title>Identification and distribution of gene clusters putatively required for synthesis of sphingolipid metabolism inhibitors in phylogenetically diverse species of the filamentous fungus Fusarium.</title>
        <authorList>
            <person name="Kim H.-S."/>
            <person name="Busman M."/>
            <person name="Brown D.W."/>
            <person name="Divon H."/>
            <person name="Uhlig S."/>
            <person name="Proctor R.H."/>
        </authorList>
    </citation>
    <scope>NUCLEOTIDE SEQUENCE [LARGE SCALE GENOMIC DNA]</scope>
    <source>
        <strain evidence="10 11">NRRL 25331</strain>
    </source>
</reference>
<evidence type="ECO:0000256" key="7">
    <source>
        <dbReference type="SAM" id="MobiDB-lite"/>
    </source>
</evidence>
<dbReference type="CDD" id="cd09597">
    <property type="entry name" value="M4_TLP"/>
    <property type="match status" value="1"/>
</dbReference>
<keyword evidence="5" id="KW-0862">Zinc</keyword>
<evidence type="ECO:0000256" key="1">
    <source>
        <dbReference type="ARBA" id="ARBA00009388"/>
    </source>
</evidence>
<evidence type="ECO:0000256" key="3">
    <source>
        <dbReference type="ARBA" id="ARBA00022723"/>
    </source>
</evidence>
<keyword evidence="2" id="KW-0645">Protease</keyword>
<evidence type="ECO:0000313" key="10">
    <source>
        <dbReference type="EMBL" id="KAF5654985.1"/>
    </source>
</evidence>
<comment type="similarity">
    <text evidence="1">Belongs to the peptidase M4 family.</text>
</comment>
<evidence type="ECO:0000256" key="4">
    <source>
        <dbReference type="ARBA" id="ARBA00022801"/>
    </source>
</evidence>
<dbReference type="PANTHER" id="PTHR43579">
    <property type="match status" value="1"/>
</dbReference>
<dbReference type="EMBL" id="JAAQPE010000874">
    <property type="protein sequence ID" value="KAF5654985.1"/>
    <property type="molecule type" value="Genomic_DNA"/>
</dbReference>
<comment type="caution">
    <text evidence="10">The sequence shown here is derived from an EMBL/GenBank/DDBJ whole genome shotgun (WGS) entry which is preliminary data.</text>
</comment>
<dbReference type="Gene3D" id="1.10.390.10">
    <property type="entry name" value="Neutral Protease Domain 2"/>
    <property type="match status" value="2"/>
</dbReference>